<sequence>MGFRIALIAVRGIDADTLYERYGVRRTGQHEEIAESPVCGATVSTGWELLYLNDYPRPHSEALAELSANSELLFCDVNETCMSSFATGWENGVEKWIVFHDAQQSPAHLVTDGEPPDGYVAIRDAKLREQADDDDDVDHVFDVPIDLFASLTGIRYDMELPNSAGKDYEILEPV</sequence>
<accession>A0A517ZU31</accession>
<protein>
    <submittedName>
        <fullName evidence="1">Uncharacterized protein</fullName>
    </submittedName>
</protein>
<reference evidence="1 2" key="1">
    <citation type="submission" date="2019-02" db="EMBL/GenBank/DDBJ databases">
        <title>Deep-cultivation of Planctomycetes and their phenomic and genomic characterization uncovers novel biology.</title>
        <authorList>
            <person name="Wiegand S."/>
            <person name="Jogler M."/>
            <person name="Boedeker C."/>
            <person name="Pinto D."/>
            <person name="Vollmers J."/>
            <person name="Rivas-Marin E."/>
            <person name="Kohn T."/>
            <person name="Peeters S.H."/>
            <person name="Heuer A."/>
            <person name="Rast P."/>
            <person name="Oberbeckmann S."/>
            <person name="Bunk B."/>
            <person name="Jeske O."/>
            <person name="Meyerdierks A."/>
            <person name="Storesund J.E."/>
            <person name="Kallscheuer N."/>
            <person name="Luecker S."/>
            <person name="Lage O.M."/>
            <person name="Pohl T."/>
            <person name="Merkel B.J."/>
            <person name="Hornburger P."/>
            <person name="Mueller R.-W."/>
            <person name="Bruemmer F."/>
            <person name="Labrenz M."/>
            <person name="Spormann A.M."/>
            <person name="Op den Camp H."/>
            <person name="Overmann J."/>
            <person name="Amann R."/>
            <person name="Jetten M.S.M."/>
            <person name="Mascher T."/>
            <person name="Medema M.H."/>
            <person name="Devos D.P."/>
            <person name="Kaster A.-K."/>
            <person name="Ovreas L."/>
            <person name="Rohde M."/>
            <person name="Galperin M.Y."/>
            <person name="Jogler C."/>
        </authorList>
    </citation>
    <scope>NUCLEOTIDE SEQUENCE [LARGE SCALE GENOMIC DNA]</scope>
    <source>
        <strain evidence="1 2">Mal52</strain>
    </source>
</reference>
<organism evidence="1 2">
    <name type="scientific">Symmachiella dynata</name>
    <dbReference type="NCBI Taxonomy" id="2527995"/>
    <lineage>
        <taxon>Bacteria</taxon>
        <taxon>Pseudomonadati</taxon>
        <taxon>Planctomycetota</taxon>
        <taxon>Planctomycetia</taxon>
        <taxon>Planctomycetales</taxon>
        <taxon>Planctomycetaceae</taxon>
        <taxon>Symmachiella</taxon>
    </lineage>
</organism>
<dbReference type="KEGG" id="sdyn:Mal52_44840"/>
<dbReference type="EMBL" id="CP036276">
    <property type="protein sequence ID" value="QDU45987.1"/>
    <property type="molecule type" value="Genomic_DNA"/>
</dbReference>
<name>A0A517ZU31_9PLAN</name>
<proteinExistence type="predicted"/>
<gene>
    <name evidence="1" type="ORF">Mal52_44840</name>
</gene>
<evidence type="ECO:0000313" key="2">
    <source>
        <dbReference type="Proteomes" id="UP000319383"/>
    </source>
</evidence>
<dbReference type="AlphaFoldDB" id="A0A517ZU31"/>
<keyword evidence="2" id="KW-1185">Reference proteome</keyword>
<dbReference type="Proteomes" id="UP000319383">
    <property type="component" value="Chromosome"/>
</dbReference>
<evidence type="ECO:0000313" key="1">
    <source>
        <dbReference type="EMBL" id="QDU45987.1"/>
    </source>
</evidence>